<sequence>MDINCSTTDAEKMKAWVQQVMEQMRCKLGVHKPLTPHQVRPFTSFYGGPECGGYKAFTPTAVVKMLKSFLSRQFAVLVSMQEAFTKEGPEGWVKRVALMRQREQVMAIQDCYESVSREPFRHEIECTRDTNHCNSRRICEGSNHTHGIIVTPPSIDLSEYNSLVALVEECMSLGLDPVTGPVTGMDHRAKLLREKLAAHHKRQELAAAARRSMQRRDAARPWVAHELWTAGETQLAETLRIAIEGDDMARVVTLVQRGAPPNLENRWGMFPLLAAGLARDTGRAHTRSPRCLPPSLSKYTKSRRCCAGAIAALAQAGANPDHVNWLGMSALMWAARRGDLVTVNALLEAGATPAAQGGAFGTALHAAARANRAAAVEAMCEHVTRAAGAAPGHAAVAVARLLNVRATAAGGVTALMVAARRRNEGMARLLLRRGADLGIRDHHGFTAADHAAAAKHDKLARWLRDTRACGDGGIYTYADLQAERAIAAAEGELAQAIAQGGGGSGGGSSGGRSSMDALPRTVRVLAEGHAPPDLETDEGQTALMAACYGGSAAAVEALLSQGCDACYVNRNGRTPLMAAAARGHVAVVERLLSAGARADDLDVRGYNAARFAHEAGHGDVAKLVAVAAVRGAEAVLGAPVAHCEGGEEDTGSARAVVTAALDPSNDAMVDLIQHVWVHQQQAQRARHERQQQQRRQQQQELALIDAAQEHPRMSTAGAAAAAAAAAAAVRCPKCTLPLPCHHYLNTHEVEHDAAALAKPPRRHRHSKGKDEHDARQQDWGELYSSYRARGRAAASAAAAHTLTVTVSDSPLLT</sequence>
<name>A0A836C9T3_9STRA</name>
<proteinExistence type="predicted"/>
<dbReference type="PROSITE" id="PS50297">
    <property type="entry name" value="ANK_REP_REGION"/>
    <property type="match status" value="3"/>
</dbReference>
<organism evidence="5 6">
    <name type="scientific">Tribonema minus</name>
    <dbReference type="NCBI Taxonomy" id="303371"/>
    <lineage>
        <taxon>Eukaryota</taxon>
        <taxon>Sar</taxon>
        <taxon>Stramenopiles</taxon>
        <taxon>Ochrophyta</taxon>
        <taxon>PX clade</taxon>
        <taxon>Xanthophyceae</taxon>
        <taxon>Tribonematales</taxon>
        <taxon>Tribonemataceae</taxon>
        <taxon>Tribonema</taxon>
    </lineage>
</organism>
<feature type="repeat" description="ANK" evidence="3">
    <location>
        <begin position="571"/>
        <end position="603"/>
    </location>
</feature>
<dbReference type="Gene3D" id="1.25.40.20">
    <property type="entry name" value="Ankyrin repeat-containing domain"/>
    <property type="match status" value="3"/>
</dbReference>
<evidence type="ECO:0000256" key="4">
    <source>
        <dbReference type="SAM" id="MobiDB-lite"/>
    </source>
</evidence>
<dbReference type="SMART" id="SM00248">
    <property type="entry name" value="ANK"/>
    <property type="match status" value="6"/>
</dbReference>
<evidence type="ECO:0000256" key="2">
    <source>
        <dbReference type="ARBA" id="ARBA00023043"/>
    </source>
</evidence>
<protein>
    <submittedName>
        <fullName evidence="5">Ankyrin repeat-containing domain protein</fullName>
    </submittedName>
</protein>
<dbReference type="InterPro" id="IPR051165">
    <property type="entry name" value="Multifunctional_ANK_Repeat"/>
</dbReference>
<dbReference type="Proteomes" id="UP000664859">
    <property type="component" value="Unassembled WGS sequence"/>
</dbReference>
<dbReference type="InterPro" id="IPR036770">
    <property type="entry name" value="Ankyrin_rpt-contain_sf"/>
</dbReference>
<reference evidence="5" key="1">
    <citation type="submission" date="2021-02" db="EMBL/GenBank/DDBJ databases">
        <title>First Annotated Genome of the Yellow-green Alga Tribonema minus.</title>
        <authorList>
            <person name="Mahan K.M."/>
        </authorList>
    </citation>
    <scope>NUCLEOTIDE SEQUENCE</scope>
    <source>
        <strain evidence="5">UTEX B ZZ1240</strain>
    </source>
</reference>
<dbReference type="PANTHER" id="PTHR24123:SF33">
    <property type="entry name" value="PROTEIN HOS4"/>
    <property type="match status" value="1"/>
</dbReference>
<dbReference type="AlphaFoldDB" id="A0A836C9T3"/>
<dbReference type="EMBL" id="JAFCMP010000515">
    <property type="protein sequence ID" value="KAG5178375.1"/>
    <property type="molecule type" value="Genomic_DNA"/>
</dbReference>
<comment type="caution">
    <text evidence="5">The sequence shown here is derived from an EMBL/GenBank/DDBJ whole genome shotgun (WGS) entry which is preliminary data.</text>
</comment>
<evidence type="ECO:0000256" key="3">
    <source>
        <dbReference type="PROSITE-ProRule" id="PRU00023"/>
    </source>
</evidence>
<gene>
    <name evidence="5" type="ORF">JKP88DRAFT_264609</name>
</gene>
<feature type="repeat" description="ANK" evidence="3">
    <location>
        <begin position="538"/>
        <end position="570"/>
    </location>
</feature>
<keyword evidence="6" id="KW-1185">Reference proteome</keyword>
<evidence type="ECO:0000256" key="1">
    <source>
        <dbReference type="ARBA" id="ARBA00022737"/>
    </source>
</evidence>
<feature type="repeat" description="ANK" evidence="3">
    <location>
        <begin position="410"/>
        <end position="442"/>
    </location>
</feature>
<accession>A0A836C9T3</accession>
<dbReference type="Pfam" id="PF12796">
    <property type="entry name" value="Ank_2"/>
    <property type="match status" value="3"/>
</dbReference>
<feature type="region of interest" description="Disordered" evidence="4">
    <location>
        <begin position="755"/>
        <end position="778"/>
    </location>
</feature>
<dbReference type="OrthoDB" id="188831at2759"/>
<evidence type="ECO:0000313" key="5">
    <source>
        <dbReference type="EMBL" id="KAG5178375.1"/>
    </source>
</evidence>
<dbReference type="SUPFAM" id="SSF48403">
    <property type="entry name" value="Ankyrin repeat"/>
    <property type="match status" value="1"/>
</dbReference>
<feature type="compositionally biased region" description="Basic and acidic residues" evidence="4">
    <location>
        <begin position="768"/>
        <end position="778"/>
    </location>
</feature>
<dbReference type="PANTHER" id="PTHR24123">
    <property type="entry name" value="ANKYRIN REPEAT-CONTAINING"/>
    <property type="match status" value="1"/>
</dbReference>
<feature type="repeat" description="ANK" evidence="3">
    <location>
        <begin position="326"/>
        <end position="358"/>
    </location>
</feature>
<keyword evidence="2 3" id="KW-0040">ANK repeat</keyword>
<evidence type="ECO:0000313" key="6">
    <source>
        <dbReference type="Proteomes" id="UP000664859"/>
    </source>
</evidence>
<dbReference type="PROSITE" id="PS50088">
    <property type="entry name" value="ANK_REPEAT"/>
    <property type="match status" value="4"/>
</dbReference>
<keyword evidence="1" id="KW-0677">Repeat</keyword>
<dbReference type="InterPro" id="IPR002110">
    <property type="entry name" value="Ankyrin_rpt"/>
</dbReference>